<proteinExistence type="predicted"/>
<sequence>MGLFTSLAGEDALFIERTPNLNPGGALHVFLVHPANNVSFDWNNGELTIQPFVAEYTHMAVGDTLLEALDRAPLDVIRDAADFLLCKRSKQRQHQLAIL</sequence>
<accession>A0A645JNT9</accession>
<dbReference type="AlphaFoldDB" id="A0A645JNT9"/>
<protein>
    <submittedName>
        <fullName evidence="1">Uncharacterized protein</fullName>
    </submittedName>
</protein>
<name>A0A645JNT9_9ZZZZ</name>
<reference evidence="1" key="1">
    <citation type="submission" date="2019-08" db="EMBL/GenBank/DDBJ databases">
        <authorList>
            <person name="Kucharzyk K."/>
            <person name="Murdoch R.W."/>
            <person name="Higgins S."/>
            <person name="Loffler F."/>
        </authorList>
    </citation>
    <scope>NUCLEOTIDE SEQUENCE</scope>
</reference>
<gene>
    <name evidence="1" type="ORF">SDC9_212786</name>
</gene>
<comment type="caution">
    <text evidence="1">The sequence shown here is derived from an EMBL/GenBank/DDBJ whole genome shotgun (WGS) entry which is preliminary data.</text>
</comment>
<evidence type="ECO:0000313" key="1">
    <source>
        <dbReference type="EMBL" id="MPN65007.1"/>
    </source>
</evidence>
<organism evidence="1">
    <name type="scientific">bioreactor metagenome</name>
    <dbReference type="NCBI Taxonomy" id="1076179"/>
    <lineage>
        <taxon>unclassified sequences</taxon>
        <taxon>metagenomes</taxon>
        <taxon>ecological metagenomes</taxon>
    </lineage>
</organism>
<dbReference type="EMBL" id="VSSQ01146716">
    <property type="protein sequence ID" value="MPN65007.1"/>
    <property type="molecule type" value="Genomic_DNA"/>
</dbReference>